<accession>A0A6J6F6U4</accession>
<evidence type="ECO:0000256" key="8">
    <source>
        <dbReference type="ARBA" id="ARBA00022842"/>
    </source>
</evidence>
<dbReference type="SUPFAM" id="SSF63433">
    <property type="entry name" value="Fumarylacetoacetate hydrolase, FAH, N-terminal domain"/>
    <property type="match status" value="1"/>
</dbReference>
<dbReference type="GO" id="GO:0046872">
    <property type="term" value="F:metal ion binding"/>
    <property type="evidence" value="ECO:0007669"/>
    <property type="project" value="UniProtKB-KW"/>
</dbReference>
<keyword evidence="6" id="KW-0378">Hydrolase</keyword>
<evidence type="ECO:0000256" key="11">
    <source>
        <dbReference type="SAM" id="MobiDB-lite"/>
    </source>
</evidence>
<dbReference type="InterPro" id="IPR005959">
    <property type="entry name" value="Fumarylacetoacetase"/>
</dbReference>
<comment type="cofactor">
    <cofactor evidence="2">
        <name>Mg(2+)</name>
        <dbReference type="ChEBI" id="CHEBI:18420"/>
    </cofactor>
</comment>
<evidence type="ECO:0000256" key="2">
    <source>
        <dbReference type="ARBA" id="ARBA00001946"/>
    </source>
</evidence>
<dbReference type="Gene3D" id="3.90.850.10">
    <property type="entry name" value="Fumarylacetoacetase-like, C-terminal domain"/>
    <property type="match status" value="1"/>
</dbReference>
<dbReference type="GO" id="GO:0004334">
    <property type="term" value="F:fumarylacetoacetase activity"/>
    <property type="evidence" value="ECO:0007669"/>
    <property type="project" value="UniProtKB-EC"/>
</dbReference>
<organism evidence="14">
    <name type="scientific">freshwater metagenome</name>
    <dbReference type="NCBI Taxonomy" id="449393"/>
    <lineage>
        <taxon>unclassified sequences</taxon>
        <taxon>metagenomes</taxon>
        <taxon>ecological metagenomes</taxon>
    </lineage>
</organism>
<evidence type="ECO:0000256" key="5">
    <source>
        <dbReference type="ARBA" id="ARBA00022723"/>
    </source>
</evidence>
<keyword evidence="5" id="KW-0479">Metal-binding</keyword>
<feature type="region of interest" description="Disordered" evidence="11">
    <location>
        <begin position="1"/>
        <end position="25"/>
    </location>
</feature>
<gene>
    <name evidence="14" type="ORF">UFOPK1493_03189</name>
</gene>
<keyword evidence="8" id="KW-0460">Magnesium</keyword>
<dbReference type="GO" id="GO:1902000">
    <property type="term" value="P:homogentisate catabolic process"/>
    <property type="evidence" value="ECO:0007669"/>
    <property type="project" value="TreeGrafter"/>
</dbReference>
<dbReference type="InterPro" id="IPR036663">
    <property type="entry name" value="Fumarylacetoacetase_C_sf"/>
</dbReference>
<feature type="compositionally biased region" description="Basic and acidic residues" evidence="11">
    <location>
        <begin position="16"/>
        <end position="25"/>
    </location>
</feature>
<keyword evidence="7" id="KW-0106">Calcium</keyword>
<dbReference type="InterPro" id="IPR011234">
    <property type="entry name" value="Fumarylacetoacetase-like_C"/>
</dbReference>
<comment type="cofactor">
    <cofactor evidence="1">
        <name>Ca(2+)</name>
        <dbReference type="ChEBI" id="CHEBI:29108"/>
    </cofactor>
</comment>
<keyword evidence="10" id="KW-0585">Phenylalanine catabolism</keyword>
<evidence type="ECO:0000256" key="3">
    <source>
        <dbReference type="ARBA" id="ARBA00004782"/>
    </source>
</evidence>
<evidence type="ECO:0000259" key="13">
    <source>
        <dbReference type="Pfam" id="PF09298"/>
    </source>
</evidence>
<dbReference type="Pfam" id="PF01557">
    <property type="entry name" value="FAA_hydrolase"/>
    <property type="match status" value="1"/>
</dbReference>
<proteinExistence type="predicted"/>
<protein>
    <recommendedName>
        <fullName evidence="4">fumarylacetoacetase</fullName>
        <ecNumber evidence="4">3.7.1.2</ecNumber>
    </recommendedName>
</protein>
<dbReference type="EC" id="3.7.1.2" evidence="4"/>
<dbReference type="InterPro" id="IPR015377">
    <property type="entry name" value="Fumarylacetoacetase_N"/>
</dbReference>
<dbReference type="PANTHER" id="PTHR43069:SF2">
    <property type="entry name" value="FUMARYLACETOACETASE"/>
    <property type="match status" value="1"/>
</dbReference>
<evidence type="ECO:0000256" key="1">
    <source>
        <dbReference type="ARBA" id="ARBA00001913"/>
    </source>
</evidence>
<dbReference type="AlphaFoldDB" id="A0A6J6F6U4"/>
<feature type="domain" description="Fumarylacetoacetase N-terminal" evidence="13">
    <location>
        <begin position="42"/>
        <end position="132"/>
    </location>
</feature>
<evidence type="ECO:0000256" key="10">
    <source>
        <dbReference type="ARBA" id="ARBA00023232"/>
    </source>
</evidence>
<dbReference type="GO" id="GO:0006572">
    <property type="term" value="P:L-tyrosine catabolic process"/>
    <property type="evidence" value="ECO:0007669"/>
    <property type="project" value="UniProtKB-KW"/>
</dbReference>
<evidence type="ECO:0000256" key="7">
    <source>
        <dbReference type="ARBA" id="ARBA00022837"/>
    </source>
</evidence>
<dbReference type="UniPathway" id="UPA00139">
    <property type="reaction ID" value="UER00341"/>
</dbReference>
<dbReference type="SUPFAM" id="SSF56529">
    <property type="entry name" value="FAH"/>
    <property type="match status" value="1"/>
</dbReference>
<dbReference type="PANTHER" id="PTHR43069">
    <property type="entry name" value="FUMARYLACETOACETASE"/>
    <property type="match status" value="1"/>
</dbReference>
<comment type="pathway">
    <text evidence="3">Amino-acid degradation; L-phenylalanine degradation; acetoacetate and fumarate from L-phenylalanine: step 6/6.</text>
</comment>
<feature type="domain" description="Fumarylacetoacetase-like C-terminal" evidence="12">
    <location>
        <begin position="150"/>
        <end position="400"/>
    </location>
</feature>
<name>A0A6J6F6U4_9ZZZZ</name>
<evidence type="ECO:0000256" key="4">
    <source>
        <dbReference type="ARBA" id="ARBA00012094"/>
    </source>
</evidence>
<evidence type="ECO:0000313" key="14">
    <source>
        <dbReference type="EMBL" id="CAB4582584.1"/>
    </source>
</evidence>
<dbReference type="Gene3D" id="2.30.30.230">
    <property type="entry name" value="Fumarylacetoacetase, N-terminal domain"/>
    <property type="match status" value="1"/>
</dbReference>
<dbReference type="GO" id="GO:0006559">
    <property type="term" value="P:L-phenylalanine catabolic process"/>
    <property type="evidence" value="ECO:0007669"/>
    <property type="project" value="UniProtKB-UniPathway"/>
</dbReference>
<evidence type="ECO:0000259" key="12">
    <source>
        <dbReference type="Pfam" id="PF01557"/>
    </source>
</evidence>
<sequence>MTLHRCADGGPSRVTDTTDRKDDRPKTWVSVRDDTSWAVDVLPFAVARFDGRRRVVSRIGDLAVDLAPIAQQLAPHLTALFETDSLNTLMSQPPATWHAVWSTVQSWLVTGSMRRIVEPHLLAVAHLDLTMPFTVADFVDFSSSRFHAEHAAKLLRPGSPALHANWLHLPIGYHGRSGSVVVTGTRIARPTGQMIDDGDVVFERTRCLDFEAEVGFVIGTPSPAGQRLDAAHAPEHVFGVVLVNDWSARDLQAWEATPLGPFVSKAFATSISAWVTPMWTLQRARVSAPPRGVAQLPHLSGGDDWGLDIELEVSINGHVVSRPPFGHQYWTIAHQLAHLTSAGASLRTGDLIASGTVSGPHQYQAGSLMELTAAGTQPISLPDGTSRGYLNAGDSVTIRAVARRDDGRCVGLGEVSGAVTPDAVAG</sequence>
<evidence type="ECO:0000256" key="6">
    <source>
        <dbReference type="ARBA" id="ARBA00022801"/>
    </source>
</evidence>
<dbReference type="InterPro" id="IPR036462">
    <property type="entry name" value="Fumarylacetoacetase_N_sf"/>
</dbReference>
<keyword evidence="9" id="KW-0828">Tyrosine catabolism</keyword>
<evidence type="ECO:0000256" key="9">
    <source>
        <dbReference type="ARBA" id="ARBA00022878"/>
    </source>
</evidence>
<dbReference type="EMBL" id="CAEZSR010000164">
    <property type="protein sequence ID" value="CAB4582584.1"/>
    <property type="molecule type" value="Genomic_DNA"/>
</dbReference>
<dbReference type="Pfam" id="PF09298">
    <property type="entry name" value="FAA_hydrolase_N"/>
    <property type="match status" value="1"/>
</dbReference>
<reference evidence="14" key="1">
    <citation type="submission" date="2020-05" db="EMBL/GenBank/DDBJ databases">
        <authorList>
            <person name="Chiriac C."/>
            <person name="Salcher M."/>
            <person name="Ghai R."/>
            <person name="Kavagutti S V."/>
        </authorList>
    </citation>
    <scope>NUCLEOTIDE SEQUENCE</scope>
</reference>